<dbReference type="Proteomes" id="UP000070675">
    <property type="component" value="Unassembled WGS sequence"/>
</dbReference>
<dbReference type="GO" id="GO:0000967">
    <property type="term" value="P:rRNA 5'-end processing"/>
    <property type="evidence" value="ECO:0007669"/>
    <property type="project" value="UniProtKB-UniRule"/>
</dbReference>
<accession>A0A133XUR6</accession>
<feature type="compositionally biased region" description="Basic and acidic residues" evidence="6">
    <location>
        <begin position="157"/>
        <end position="169"/>
    </location>
</feature>
<evidence type="ECO:0000256" key="5">
    <source>
        <dbReference type="HAMAP-Rule" id="MF_00651"/>
    </source>
</evidence>
<dbReference type="GO" id="GO:0016788">
    <property type="term" value="F:hydrolase activity, acting on ester bonds"/>
    <property type="evidence" value="ECO:0007669"/>
    <property type="project" value="UniProtKB-UniRule"/>
</dbReference>
<dbReference type="InterPro" id="IPR005227">
    <property type="entry name" value="YqgF"/>
</dbReference>
<feature type="region of interest" description="Disordered" evidence="6">
    <location>
        <begin position="136"/>
        <end position="169"/>
    </location>
</feature>
<evidence type="ECO:0000259" key="7">
    <source>
        <dbReference type="SMART" id="SM00732"/>
    </source>
</evidence>
<dbReference type="CDD" id="cd16964">
    <property type="entry name" value="YqgF"/>
    <property type="match status" value="1"/>
</dbReference>
<keyword evidence="3 5" id="KW-0540">Nuclease</keyword>
<comment type="caution">
    <text evidence="8">The sequence shown here is derived from an EMBL/GenBank/DDBJ whole genome shotgun (WGS) entry which is preliminary data.</text>
</comment>
<keyword evidence="1 5" id="KW-0963">Cytoplasm</keyword>
<evidence type="ECO:0000256" key="2">
    <source>
        <dbReference type="ARBA" id="ARBA00022517"/>
    </source>
</evidence>
<proteinExistence type="inferred from homology"/>
<evidence type="ECO:0000256" key="1">
    <source>
        <dbReference type="ARBA" id="ARBA00022490"/>
    </source>
</evidence>
<dbReference type="PANTHER" id="PTHR33317">
    <property type="entry name" value="POLYNUCLEOTIDYL TRANSFERASE, RIBONUCLEASE H-LIKE SUPERFAMILY PROTEIN"/>
    <property type="match status" value="1"/>
</dbReference>
<keyword evidence="4 5" id="KW-0378">Hydrolase</keyword>
<dbReference type="PATRIC" id="fig|1393034.3.peg.756"/>
<organism evidence="8 9">
    <name type="scientific">Atopobium deltae</name>
    <dbReference type="NCBI Taxonomy" id="1393034"/>
    <lineage>
        <taxon>Bacteria</taxon>
        <taxon>Bacillati</taxon>
        <taxon>Actinomycetota</taxon>
        <taxon>Coriobacteriia</taxon>
        <taxon>Coriobacteriales</taxon>
        <taxon>Atopobiaceae</taxon>
        <taxon>Atopobium</taxon>
    </lineage>
</organism>
<evidence type="ECO:0000313" key="9">
    <source>
        <dbReference type="Proteomes" id="UP000070675"/>
    </source>
</evidence>
<reference evidence="9" key="1">
    <citation type="submission" date="2016-01" db="EMBL/GenBank/DDBJ databases">
        <authorList>
            <person name="Mitreva M."/>
            <person name="Pepin K.H."/>
            <person name="Mihindukulasuriya K.A."/>
            <person name="Fulton R."/>
            <person name="Fronick C."/>
            <person name="O'Laughlin M."/>
            <person name="Miner T."/>
            <person name="Herter B."/>
            <person name="Rosa B.A."/>
            <person name="Cordes M."/>
            <person name="Tomlinson C."/>
            <person name="Wollam A."/>
            <person name="Palsikar V.B."/>
            <person name="Mardis E.R."/>
            <person name="Wilson R.K."/>
        </authorList>
    </citation>
    <scope>NUCLEOTIDE SEQUENCE [LARGE SCALE GENOMIC DNA]</scope>
    <source>
        <strain evidence="9">DNF00019</strain>
    </source>
</reference>
<dbReference type="EMBL" id="LSCR01000012">
    <property type="protein sequence ID" value="KXB34682.1"/>
    <property type="molecule type" value="Genomic_DNA"/>
</dbReference>
<evidence type="ECO:0000256" key="3">
    <source>
        <dbReference type="ARBA" id="ARBA00022722"/>
    </source>
</evidence>
<dbReference type="STRING" id="1393034.HMPREF3192_00781"/>
<feature type="domain" description="YqgF/RNase H-like" evidence="7">
    <location>
        <begin position="1"/>
        <end position="98"/>
    </location>
</feature>
<comment type="similarity">
    <text evidence="5">Belongs to the YqgF HJR family.</text>
</comment>
<sequence>MALDIGEVRVGIAISDASMRIASPVKVLPAAEVRSCARSFRRVLEDFEPGLLVCGLPKTLSGEDGPQAARVRECAQNIAATCGLPLVFSDERLSSVEAKRVLREQGFSDKTMRGKVDMIAAGLFLQAWLDSQAHASHESTDATTTEFAPAPATAESAAERTAAEPTTKE</sequence>
<gene>
    <name evidence="8" type="ORF">HMPREF3192_00781</name>
</gene>
<dbReference type="InterPro" id="IPR006641">
    <property type="entry name" value="YqgF/RNaseH-like_dom"/>
</dbReference>
<dbReference type="GO" id="GO:0004518">
    <property type="term" value="F:nuclease activity"/>
    <property type="evidence" value="ECO:0007669"/>
    <property type="project" value="UniProtKB-KW"/>
</dbReference>
<protein>
    <recommendedName>
        <fullName evidence="5">Putative pre-16S rRNA nuclease</fullName>
        <ecNumber evidence="5">3.1.-.-</ecNumber>
    </recommendedName>
</protein>
<dbReference type="PANTHER" id="PTHR33317:SF4">
    <property type="entry name" value="POLYNUCLEOTIDYL TRANSFERASE, RIBONUCLEASE H-LIKE SUPERFAMILY PROTEIN"/>
    <property type="match status" value="1"/>
</dbReference>
<dbReference type="GO" id="GO:0005829">
    <property type="term" value="C:cytosol"/>
    <property type="evidence" value="ECO:0007669"/>
    <property type="project" value="TreeGrafter"/>
</dbReference>
<keyword evidence="9" id="KW-1185">Reference proteome</keyword>
<dbReference type="HAMAP" id="MF_00651">
    <property type="entry name" value="Nuclease_YqgF"/>
    <property type="match status" value="1"/>
</dbReference>
<dbReference type="SUPFAM" id="SSF53098">
    <property type="entry name" value="Ribonuclease H-like"/>
    <property type="match status" value="1"/>
</dbReference>
<evidence type="ECO:0000313" key="8">
    <source>
        <dbReference type="EMBL" id="KXB34682.1"/>
    </source>
</evidence>
<dbReference type="InterPro" id="IPR012337">
    <property type="entry name" value="RNaseH-like_sf"/>
</dbReference>
<dbReference type="Pfam" id="PF03652">
    <property type="entry name" value="RuvX"/>
    <property type="match status" value="1"/>
</dbReference>
<comment type="subcellular location">
    <subcellularLocation>
        <location evidence="5">Cytoplasm</location>
    </subcellularLocation>
</comment>
<dbReference type="SMART" id="SM00732">
    <property type="entry name" value="YqgFc"/>
    <property type="match status" value="1"/>
</dbReference>
<dbReference type="NCBIfam" id="TIGR00250">
    <property type="entry name" value="RNAse_H_YqgF"/>
    <property type="match status" value="1"/>
</dbReference>
<comment type="function">
    <text evidence="5">Could be a nuclease involved in processing of the 5'-end of pre-16S rRNA.</text>
</comment>
<evidence type="ECO:0000256" key="4">
    <source>
        <dbReference type="ARBA" id="ARBA00022801"/>
    </source>
</evidence>
<keyword evidence="2 5" id="KW-0690">Ribosome biogenesis</keyword>
<evidence type="ECO:0000256" key="6">
    <source>
        <dbReference type="SAM" id="MobiDB-lite"/>
    </source>
</evidence>
<dbReference type="Gene3D" id="3.30.420.140">
    <property type="entry name" value="YqgF/RNase H-like domain"/>
    <property type="match status" value="1"/>
</dbReference>
<dbReference type="AlphaFoldDB" id="A0A133XUR6"/>
<name>A0A133XUR6_9ACTN</name>
<dbReference type="InterPro" id="IPR037027">
    <property type="entry name" value="YqgF/RNaseH-like_dom_sf"/>
</dbReference>
<dbReference type="EC" id="3.1.-.-" evidence="5"/>
<feature type="compositionally biased region" description="Low complexity" evidence="6">
    <location>
        <begin position="141"/>
        <end position="156"/>
    </location>
</feature>